<organism evidence="2 3">
    <name type="scientific">Fontibacter flavus</name>
    <dbReference type="NCBI Taxonomy" id="654838"/>
    <lineage>
        <taxon>Bacteria</taxon>
        <taxon>Pseudomonadati</taxon>
        <taxon>Bacteroidota</taxon>
        <taxon>Cytophagia</taxon>
        <taxon>Cytophagales</taxon>
        <taxon>Cyclobacteriaceae</taxon>
        <taxon>Fontibacter</taxon>
    </lineage>
</organism>
<keyword evidence="1" id="KW-0472">Membrane</keyword>
<feature type="transmembrane region" description="Helical" evidence="1">
    <location>
        <begin position="20"/>
        <end position="38"/>
    </location>
</feature>
<evidence type="ECO:0000313" key="2">
    <source>
        <dbReference type="EMBL" id="MFC0263714.1"/>
    </source>
</evidence>
<dbReference type="Proteomes" id="UP001589797">
    <property type="component" value="Unassembled WGS sequence"/>
</dbReference>
<keyword evidence="1" id="KW-1133">Transmembrane helix</keyword>
<dbReference type="InterPro" id="IPR022276">
    <property type="entry name" value="Conjug_transposon_TraK"/>
</dbReference>
<accession>A0ABV6FV36</accession>
<reference evidence="2 3" key="1">
    <citation type="submission" date="2024-09" db="EMBL/GenBank/DDBJ databases">
        <authorList>
            <person name="Sun Q."/>
            <person name="Mori K."/>
        </authorList>
    </citation>
    <scope>NUCLEOTIDE SEQUENCE [LARGE SCALE GENOMIC DNA]</scope>
    <source>
        <strain evidence="2 3">CCM 7650</strain>
    </source>
</reference>
<evidence type="ECO:0000256" key="1">
    <source>
        <dbReference type="SAM" id="Phobius"/>
    </source>
</evidence>
<protein>
    <submittedName>
        <fullName evidence="2">Conjugative transposon protein TraK</fullName>
    </submittedName>
</protein>
<gene>
    <name evidence="2" type="primary">traK</name>
    <name evidence="2" type="ORF">ACFFIP_13560</name>
</gene>
<evidence type="ECO:0000313" key="3">
    <source>
        <dbReference type="Proteomes" id="UP001589797"/>
    </source>
</evidence>
<name>A0ABV6FV36_9BACT</name>
<sequence length="205" mass="23588">MFRQLKNIDTAFRHIKTFSLVLVIACAGICCFTVYQAFKMVLTAQERIYLLANDKALEAFSAERKDNIPVEARDHVKMFHHYFFTLDPDEKVIESHINQALGLADNSAANQFSDLKEGGYFTGIISGNVSQTIKMDSIKISTESHPYSFRYYGTQKIIRSTSVVTRKLITEGRLRNVNRSDFNPHGFLIEKWKVIENRDIDINKR</sequence>
<dbReference type="NCBIfam" id="TIGR03781">
    <property type="entry name" value="Bac_Flav_CT_K"/>
    <property type="match status" value="1"/>
</dbReference>
<proteinExistence type="predicted"/>
<dbReference type="EMBL" id="JBHLWI010000037">
    <property type="protein sequence ID" value="MFC0263714.1"/>
    <property type="molecule type" value="Genomic_DNA"/>
</dbReference>
<comment type="caution">
    <text evidence="2">The sequence shown here is derived from an EMBL/GenBank/DDBJ whole genome shotgun (WGS) entry which is preliminary data.</text>
</comment>
<dbReference type="RefSeq" id="WP_377064266.1">
    <property type="nucleotide sequence ID" value="NZ_JBHLWI010000037.1"/>
</dbReference>
<keyword evidence="1" id="KW-0812">Transmembrane</keyword>
<keyword evidence="3" id="KW-1185">Reference proteome</keyword>